<sequence>MREDVVVFLIAIYPTAIQSFFQKIYAVLLLTSSNAFR</sequence>
<name>A0A0U1KVH9_9FIRM</name>
<gene>
    <name evidence="2" type="ORF">SpAn4DRAFT_1891</name>
</gene>
<evidence type="ECO:0000313" key="2">
    <source>
        <dbReference type="EMBL" id="CQR70913.1"/>
    </source>
</evidence>
<dbReference type="EMBL" id="CTRP01000003">
    <property type="protein sequence ID" value="CQR70913.1"/>
    <property type="molecule type" value="Genomic_DNA"/>
</dbReference>
<organism evidence="2 3">
    <name type="scientific">Sporomusa ovata</name>
    <dbReference type="NCBI Taxonomy" id="2378"/>
    <lineage>
        <taxon>Bacteria</taxon>
        <taxon>Bacillati</taxon>
        <taxon>Bacillota</taxon>
        <taxon>Negativicutes</taxon>
        <taxon>Selenomonadales</taxon>
        <taxon>Sporomusaceae</taxon>
        <taxon>Sporomusa</taxon>
    </lineage>
</organism>
<proteinExistence type="predicted"/>
<feature type="transmembrane region" description="Helical" evidence="1">
    <location>
        <begin position="6"/>
        <end position="30"/>
    </location>
</feature>
<accession>A0A0U1KVH9</accession>
<reference evidence="3" key="1">
    <citation type="submission" date="2015-03" db="EMBL/GenBank/DDBJ databases">
        <authorList>
            <person name="Nijsse Bart"/>
        </authorList>
    </citation>
    <scope>NUCLEOTIDE SEQUENCE [LARGE SCALE GENOMIC DNA]</scope>
</reference>
<evidence type="ECO:0000313" key="3">
    <source>
        <dbReference type="Proteomes" id="UP000049855"/>
    </source>
</evidence>
<keyword evidence="3" id="KW-1185">Reference proteome</keyword>
<dbReference type="AlphaFoldDB" id="A0A0U1KVH9"/>
<keyword evidence="1" id="KW-1133">Transmembrane helix</keyword>
<evidence type="ECO:0000256" key="1">
    <source>
        <dbReference type="SAM" id="Phobius"/>
    </source>
</evidence>
<keyword evidence="1" id="KW-0472">Membrane</keyword>
<keyword evidence="1" id="KW-0812">Transmembrane</keyword>
<protein>
    <submittedName>
        <fullName evidence="2">Uncharacterized protein</fullName>
    </submittedName>
</protein>
<dbReference type="Proteomes" id="UP000049855">
    <property type="component" value="Unassembled WGS sequence"/>
</dbReference>